<dbReference type="PANTHER" id="PTHR12433:SF11">
    <property type="entry name" value="MEDIATOR OF RNA POLYMERASE II TRANSCRIPTION SUBUNIT 25"/>
    <property type="match status" value="1"/>
</dbReference>
<comment type="subunit">
    <text evidence="8">Component of the Mediator complex.</text>
</comment>
<dbReference type="InParanoid" id="H9GTG1"/>
<dbReference type="Pfam" id="PF11235">
    <property type="entry name" value="Med25_SD1"/>
    <property type="match status" value="1"/>
</dbReference>
<reference evidence="12" key="3">
    <citation type="submission" date="2025-09" db="UniProtKB">
        <authorList>
            <consortium name="Ensembl"/>
        </authorList>
    </citation>
    <scope>IDENTIFICATION</scope>
</reference>
<evidence type="ECO:0000259" key="10">
    <source>
        <dbReference type="Pfam" id="PF11235"/>
    </source>
</evidence>
<dbReference type="SUPFAM" id="SSF53300">
    <property type="entry name" value="vWA-like"/>
    <property type="match status" value="1"/>
</dbReference>
<dbReference type="PANTHER" id="PTHR12433">
    <property type="entry name" value="MEDIATOR OF RNA POLYMERASE II TRANSCRIPTION SUBUNIT 25"/>
    <property type="match status" value="1"/>
</dbReference>
<dbReference type="AlphaFoldDB" id="H9GTG1"/>
<dbReference type="GeneTree" id="ENSGT00940000160439"/>
<dbReference type="Pfam" id="PF11265">
    <property type="entry name" value="Med25_VWA"/>
    <property type="match status" value="1"/>
</dbReference>
<keyword evidence="4 8" id="KW-0805">Transcription regulation</keyword>
<comment type="similarity">
    <text evidence="2 8">Belongs to the Mediator complex subunit 25 family.</text>
</comment>
<dbReference type="GO" id="GO:0016592">
    <property type="term" value="C:mediator complex"/>
    <property type="evidence" value="ECO:0000318"/>
    <property type="project" value="GO_Central"/>
</dbReference>
<keyword evidence="7 8" id="KW-0539">Nucleus</keyword>
<evidence type="ECO:0000256" key="7">
    <source>
        <dbReference type="ARBA" id="ARBA00023242"/>
    </source>
</evidence>
<feature type="domain" description="Mediator of RNA polymerase II transcription subunit 25 von Willebrand factor type A" evidence="11">
    <location>
        <begin position="15"/>
        <end position="225"/>
    </location>
</feature>
<proteinExistence type="inferred from homology"/>
<dbReference type="InterPro" id="IPR036465">
    <property type="entry name" value="vWFA_dom_sf"/>
</dbReference>
<name>H9GTG1_ANOCA</name>
<dbReference type="Bgee" id="ENSACAG00000026142">
    <property type="expression patterns" value="Expressed in embryonic post-anal tail and 9 other cell types or tissues"/>
</dbReference>
<accession>H9GTG1</accession>
<dbReference type="STRING" id="28377.ENSACAP00000020080"/>
<evidence type="ECO:0000256" key="2">
    <source>
        <dbReference type="ARBA" id="ARBA00009102"/>
    </source>
</evidence>
<evidence type="ECO:0000259" key="11">
    <source>
        <dbReference type="Pfam" id="PF11265"/>
    </source>
</evidence>
<feature type="domain" description="Mediator complex subunit Med25 PTOV" evidence="9">
    <location>
        <begin position="395"/>
        <end position="435"/>
    </location>
</feature>
<dbReference type="InterPro" id="IPR021397">
    <property type="entry name" value="Mediator_Med25_SD1"/>
</dbReference>
<evidence type="ECO:0000259" key="9">
    <source>
        <dbReference type="Pfam" id="PF11232"/>
    </source>
</evidence>
<dbReference type="HOGENOM" id="CLU_529217_0_0_1"/>
<evidence type="ECO:0000313" key="13">
    <source>
        <dbReference type="Proteomes" id="UP000001646"/>
    </source>
</evidence>
<comment type="function">
    <text evidence="8">Component of the Mediator complex, a coactivator involved in the regulated transcription of nearly all RNA polymerase II-dependent genes. Mediator functions as a bridge to convey information from gene-specific regulatory proteins to the basal RNA polymerase II transcription machinery. Mediator is recruited to promoters by direct interactions with regulatory proteins and serves as a scaffold for the assembly of a functional preinitiation complex with RNA polymerase II and the general transcription factors.</text>
</comment>
<dbReference type="InterPro" id="IPR021394">
    <property type="entry name" value="Med25_PTOV"/>
</dbReference>
<sequence>MVVPTLDMPAQPMGMVADVVFVIEGTANLGPYFESLRKHYLLPAIEYFNGGPPAETDFGGDYGGTQYSLVVFNTVDCAPESYVQCHAPTSSAYEFVTWLDSIQFVGGGGESCSLISEGLSTALQLFDDFKKMREQIGPTHKVCILICNSPPYLLPAVESTTYSGYTTENLVQKIGERGIHFSIISPRKLPALRILFEKAVTGGMLEVQLKDYSQDPRHMILIRGMVLPVGGGTTANPLQPKQTVPQTQLPPVPAQLPAAPPQTMPAVSQPYQVHLFSLLILTSAAAAQSAVEAAKNQKAQGTRFTPMNPMQPAFNQAPPQTLQAGSVPAMPQKLPVSSPSSLVSTVTTGSGLLVQPPVQAPPQSGASTMPSVVPPMTVNQPSQPQIGATQQSVTNKVMAWSGVLEWQEKPKPASVDSNTKLTRSLPCQVYVNQGENL</sequence>
<reference evidence="12" key="1">
    <citation type="submission" date="2009-12" db="EMBL/GenBank/DDBJ databases">
        <title>The Genome Sequence of Anolis carolinensis (Green Anole Lizard).</title>
        <authorList>
            <consortium name="The Genome Sequencing Platform"/>
            <person name="Di Palma F."/>
            <person name="Alfoldi J."/>
            <person name="Heiman D."/>
            <person name="Young S."/>
            <person name="Grabherr M."/>
            <person name="Johnson J."/>
            <person name="Lander E.S."/>
            <person name="Lindblad-Toh K."/>
        </authorList>
    </citation>
    <scope>NUCLEOTIDE SEQUENCE [LARGE SCALE GENOMIC DNA]</scope>
    <source>
        <strain evidence="12">JBL SC #1</strain>
    </source>
</reference>
<keyword evidence="6 8" id="KW-0804">Transcription</keyword>
<dbReference type="GO" id="GO:0045944">
    <property type="term" value="P:positive regulation of transcription by RNA polymerase II"/>
    <property type="evidence" value="ECO:0000318"/>
    <property type="project" value="GO_Central"/>
</dbReference>
<evidence type="ECO:0000313" key="12">
    <source>
        <dbReference type="Ensembl" id="ENSACAP00000020080.2"/>
    </source>
</evidence>
<comment type="subcellular location">
    <subcellularLocation>
        <location evidence="1 8">Nucleus</location>
    </subcellularLocation>
</comment>
<dbReference type="eggNOG" id="ENOG502QRN5">
    <property type="taxonomic scope" value="Eukaryota"/>
</dbReference>
<dbReference type="GO" id="GO:0005667">
    <property type="term" value="C:transcription regulator complex"/>
    <property type="evidence" value="ECO:0000318"/>
    <property type="project" value="GO_Central"/>
</dbReference>
<dbReference type="Pfam" id="PF11232">
    <property type="entry name" value="Med25"/>
    <property type="match status" value="1"/>
</dbReference>
<dbReference type="Proteomes" id="UP000001646">
    <property type="component" value="Unplaced"/>
</dbReference>
<dbReference type="InterPro" id="IPR021419">
    <property type="entry name" value="Mediator_Med25_VWA"/>
</dbReference>
<organism evidence="12 13">
    <name type="scientific">Anolis carolinensis</name>
    <name type="common">Green anole</name>
    <name type="synonym">American chameleon</name>
    <dbReference type="NCBI Taxonomy" id="28377"/>
    <lineage>
        <taxon>Eukaryota</taxon>
        <taxon>Metazoa</taxon>
        <taxon>Chordata</taxon>
        <taxon>Craniata</taxon>
        <taxon>Vertebrata</taxon>
        <taxon>Euteleostomi</taxon>
        <taxon>Lepidosauria</taxon>
        <taxon>Squamata</taxon>
        <taxon>Bifurcata</taxon>
        <taxon>Unidentata</taxon>
        <taxon>Episquamata</taxon>
        <taxon>Toxicofera</taxon>
        <taxon>Iguania</taxon>
        <taxon>Dactyloidae</taxon>
        <taxon>Anolis</taxon>
    </lineage>
</organism>
<evidence type="ECO:0000256" key="1">
    <source>
        <dbReference type="ARBA" id="ARBA00004123"/>
    </source>
</evidence>
<keyword evidence="5" id="KW-0010">Activator</keyword>
<evidence type="ECO:0000256" key="5">
    <source>
        <dbReference type="ARBA" id="ARBA00023159"/>
    </source>
</evidence>
<evidence type="ECO:0000256" key="3">
    <source>
        <dbReference type="ARBA" id="ARBA00019694"/>
    </source>
</evidence>
<dbReference type="Gene3D" id="2.40.290.30">
    <property type="entry name" value="Mediator complex subunit 25, ACID domain"/>
    <property type="match status" value="1"/>
</dbReference>
<reference evidence="12" key="2">
    <citation type="submission" date="2025-08" db="UniProtKB">
        <authorList>
            <consortium name="Ensembl"/>
        </authorList>
    </citation>
    <scope>IDENTIFICATION</scope>
</reference>
<dbReference type="InterPro" id="IPR038196">
    <property type="entry name" value="Med25_PTOV_sf"/>
</dbReference>
<feature type="domain" description="Mediator complex subunit Med25 synapsin 1" evidence="10">
    <location>
        <begin position="235"/>
        <end position="384"/>
    </location>
</feature>
<keyword evidence="13" id="KW-1185">Reference proteome</keyword>
<evidence type="ECO:0000256" key="6">
    <source>
        <dbReference type="ARBA" id="ARBA00023163"/>
    </source>
</evidence>
<evidence type="ECO:0000256" key="4">
    <source>
        <dbReference type="ARBA" id="ARBA00023015"/>
    </source>
</evidence>
<evidence type="ECO:0000256" key="8">
    <source>
        <dbReference type="RuleBase" id="RU369088"/>
    </source>
</evidence>
<dbReference type="Ensembl" id="ENSACAT00000026018.3">
    <property type="protein sequence ID" value="ENSACAP00000020080.2"/>
    <property type="gene ID" value="ENSACAG00000026142.3"/>
</dbReference>
<protein>
    <recommendedName>
        <fullName evidence="3 8">Mediator of RNA polymerase II transcription subunit 25</fullName>
    </recommendedName>
</protein>